<feature type="compositionally biased region" description="Polar residues" evidence="1">
    <location>
        <begin position="42"/>
        <end position="51"/>
    </location>
</feature>
<evidence type="ECO:0000313" key="2">
    <source>
        <dbReference type="EMBL" id="GAA2457990.1"/>
    </source>
</evidence>
<gene>
    <name evidence="2" type="ORF">GCM10010405_47790</name>
</gene>
<feature type="region of interest" description="Disordered" evidence="1">
    <location>
        <begin position="1"/>
        <end position="67"/>
    </location>
</feature>
<organism evidence="2 3">
    <name type="scientific">Streptomyces macrosporus</name>
    <dbReference type="NCBI Taxonomy" id="44032"/>
    <lineage>
        <taxon>Bacteria</taxon>
        <taxon>Bacillati</taxon>
        <taxon>Actinomycetota</taxon>
        <taxon>Actinomycetes</taxon>
        <taxon>Kitasatosporales</taxon>
        <taxon>Streptomycetaceae</taxon>
        <taxon>Streptomyces</taxon>
    </lineage>
</organism>
<proteinExistence type="predicted"/>
<dbReference type="EMBL" id="BAAASZ010000032">
    <property type="protein sequence ID" value="GAA2457990.1"/>
    <property type="molecule type" value="Genomic_DNA"/>
</dbReference>
<feature type="region of interest" description="Disordered" evidence="1">
    <location>
        <begin position="106"/>
        <end position="139"/>
    </location>
</feature>
<evidence type="ECO:0000313" key="3">
    <source>
        <dbReference type="Proteomes" id="UP001501638"/>
    </source>
</evidence>
<protein>
    <submittedName>
        <fullName evidence="2">Uncharacterized protein</fullName>
    </submittedName>
</protein>
<keyword evidence="3" id="KW-1185">Reference proteome</keyword>
<dbReference type="Proteomes" id="UP001501638">
    <property type="component" value="Unassembled WGS sequence"/>
</dbReference>
<accession>A0ABN3KEY1</accession>
<comment type="caution">
    <text evidence="2">The sequence shown here is derived from an EMBL/GenBank/DDBJ whole genome shotgun (WGS) entry which is preliminary data.</text>
</comment>
<reference evidence="2 3" key="1">
    <citation type="journal article" date="2019" name="Int. J. Syst. Evol. Microbiol.">
        <title>The Global Catalogue of Microorganisms (GCM) 10K type strain sequencing project: providing services to taxonomists for standard genome sequencing and annotation.</title>
        <authorList>
            <consortium name="The Broad Institute Genomics Platform"/>
            <consortium name="The Broad Institute Genome Sequencing Center for Infectious Disease"/>
            <person name="Wu L."/>
            <person name="Ma J."/>
        </authorList>
    </citation>
    <scope>NUCLEOTIDE SEQUENCE [LARGE SCALE GENOMIC DNA]</scope>
    <source>
        <strain evidence="2 3">JCM 6305</strain>
    </source>
</reference>
<evidence type="ECO:0000256" key="1">
    <source>
        <dbReference type="SAM" id="MobiDB-lite"/>
    </source>
</evidence>
<name>A0ABN3KEY1_9ACTN</name>
<sequence length="139" mass="14600">MSQIDSDGPGRSRETVVTPGRPPPPPSATLARPGDGPEHPRQTATPGSNTAGEDRHSTLSRPGGSLTGLGALWMSLAVCPREAPQRGRCRVDGRLKSGLHVALRVAGQENRRSEGSPVAHGHSQPLPLDRNVNGCGRVR</sequence>